<accession>A0A2P6SLR7</accession>
<dbReference type="Proteomes" id="UP000238479">
    <property type="component" value="Chromosome 1"/>
</dbReference>
<name>A0A2P6SLR7_ROSCH</name>
<sequence>MRRFRFLCALRFFSRKRCPLYGAKLPKARVIHAAFEEPSALGEIREGFGGGGFQRDS</sequence>
<protein>
    <submittedName>
        <fullName evidence="1">Uncharacterized protein</fullName>
    </submittedName>
</protein>
<comment type="caution">
    <text evidence="1">The sequence shown here is derived from an EMBL/GenBank/DDBJ whole genome shotgun (WGS) entry which is preliminary data.</text>
</comment>
<reference evidence="1 2" key="1">
    <citation type="journal article" date="2018" name="Nat. Genet.">
        <title>The Rosa genome provides new insights in the design of modern roses.</title>
        <authorList>
            <person name="Bendahmane M."/>
        </authorList>
    </citation>
    <scope>NUCLEOTIDE SEQUENCE [LARGE SCALE GENOMIC DNA]</scope>
    <source>
        <strain evidence="2">cv. Old Blush</strain>
    </source>
</reference>
<dbReference type="EMBL" id="PDCK01000039">
    <property type="protein sequence ID" value="PRQ59638.1"/>
    <property type="molecule type" value="Genomic_DNA"/>
</dbReference>
<keyword evidence="2" id="KW-1185">Reference proteome</keyword>
<dbReference type="AlphaFoldDB" id="A0A2P6SLR7"/>
<evidence type="ECO:0000313" key="2">
    <source>
        <dbReference type="Proteomes" id="UP000238479"/>
    </source>
</evidence>
<dbReference type="Gramene" id="PRQ59638">
    <property type="protein sequence ID" value="PRQ59638"/>
    <property type="gene ID" value="RchiOBHm_Chr1g0372391"/>
</dbReference>
<gene>
    <name evidence="1" type="ORF">RchiOBHm_Chr1g0372391</name>
</gene>
<organism evidence="1 2">
    <name type="scientific">Rosa chinensis</name>
    <name type="common">China rose</name>
    <dbReference type="NCBI Taxonomy" id="74649"/>
    <lineage>
        <taxon>Eukaryota</taxon>
        <taxon>Viridiplantae</taxon>
        <taxon>Streptophyta</taxon>
        <taxon>Embryophyta</taxon>
        <taxon>Tracheophyta</taxon>
        <taxon>Spermatophyta</taxon>
        <taxon>Magnoliopsida</taxon>
        <taxon>eudicotyledons</taxon>
        <taxon>Gunneridae</taxon>
        <taxon>Pentapetalae</taxon>
        <taxon>rosids</taxon>
        <taxon>fabids</taxon>
        <taxon>Rosales</taxon>
        <taxon>Rosaceae</taxon>
        <taxon>Rosoideae</taxon>
        <taxon>Rosoideae incertae sedis</taxon>
        <taxon>Rosa</taxon>
    </lineage>
</organism>
<proteinExistence type="predicted"/>
<evidence type="ECO:0000313" key="1">
    <source>
        <dbReference type="EMBL" id="PRQ59638.1"/>
    </source>
</evidence>